<evidence type="ECO:0000259" key="10">
    <source>
        <dbReference type="PROSITE" id="PS50522"/>
    </source>
</evidence>
<feature type="binding site" evidence="9">
    <location>
        <position position="310"/>
    </location>
    <ligand>
        <name>Mg(2+)</name>
        <dbReference type="ChEBI" id="CHEBI:18420"/>
        <label>2</label>
    </ligand>
</feature>
<keyword evidence="3" id="KW-0808">Transferase</keyword>
<name>A0A8S5L5B8_9VIRU</name>
<keyword evidence="6" id="KW-0693">Viral RNA replication</keyword>
<reference evidence="11" key="1">
    <citation type="submission" date="2020-09" db="EMBL/GenBank/DDBJ databases">
        <title>Leviviricetes taxonomy.</title>
        <authorList>
            <person name="Stockdale S.R."/>
            <person name="Callanan J."/>
            <person name="Adriaenssens E.M."/>
            <person name="Kuhn J.H."/>
            <person name="Rumnieks J."/>
            <person name="Shkoporov A."/>
            <person name="Draper L.A."/>
            <person name="Ross P."/>
            <person name="Hill C."/>
        </authorList>
    </citation>
    <scope>NUCLEOTIDE SEQUENCE</scope>
</reference>
<dbReference type="PROSITE" id="PS50522">
    <property type="entry name" value="RDRP_PHAGE"/>
    <property type="match status" value="1"/>
</dbReference>
<keyword evidence="9" id="KW-0479">Metal-binding</keyword>
<sequence length="595" mass="67422">MKYCPCSLVVDLIKELSDQLSLCADRDLTYVRSRFEHEGLSFLTITLPSFSSGLEAAIERGVAYASDFPAFAVKGGWCLPKFLSGFTKHMFDKEGALIDIFDPDYVFALRQICNLWKKALLPCSDAKVKAAFDQYVSTDAALSDYSHICNDPGIIVRQISEVLINDIFRDFNIRDIRCKHGPGATAEKLTRNSRQLITQWPIRAEPFFPSSWHTIPNIGHINQLQKVKLLSESDETPVRVVSVPKTLKTPRIIAVEPSHMQFMQQGMLSILVRKFESHPLTRNSLRFSDQSHNREGARRSSIDMHNATLDMSEASDRVSNDLVQSIFGDSLVGKCLQACRSKSAIVPDGTLVKLQKFASMGSATCFPVEAFVFYVLIQSAVHRIYRTFPTANSIRRYSKSISVYGDDIIIPVAWQEQVVKELESFGMKVNRNKSFSNSQFRESCGGDYYKGYSVKPVYLRVDPSDLNGPTSISTLISLSESSNQFYDLGLWKFTRRLREIVQSKVGLKIPLRSYEATGVYFKSCTFSTYGRYNRKLHRFETKTLVPVSINRFDDISHDFVGALTMSLRNIGNDNPVDLISSVRPYSLRHKSRWIR</sequence>
<dbReference type="GO" id="GO:0003968">
    <property type="term" value="F:RNA-directed RNA polymerase activity"/>
    <property type="evidence" value="ECO:0007669"/>
    <property type="project" value="UniProtKB-KW"/>
</dbReference>
<evidence type="ECO:0000256" key="5">
    <source>
        <dbReference type="ARBA" id="ARBA00022741"/>
    </source>
</evidence>
<evidence type="ECO:0000313" key="12">
    <source>
        <dbReference type="Proteomes" id="UP000679279"/>
    </source>
</evidence>
<dbReference type="EMBL" id="BK014139">
    <property type="protein sequence ID" value="DAD52557.1"/>
    <property type="molecule type" value="Genomic_RNA"/>
</dbReference>
<feature type="domain" description="RdRp catalytic" evidence="10">
    <location>
        <begin position="295"/>
        <end position="438"/>
    </location>
</feature>
<dbReference type="RefSeq" id="YP_010770959.1">
    <property type="nucleotide sequence ID" value="NC_074443.1"/>
</dbReference>
<evidence type="ECO:0000256" key="9">
    <source>
        <dbReference type="PIRSR" id="PIRSR605093-1"/>
    </source>
</evidence>
<evidence type="ECO:0000256" key="2">
    <source>
        <dbReference type="ARBA" id="ARBA00022484"/>
    </source>
</evidence>
<accession>A0A8S5L5B8</accession>
<keyword evidence="12" id="KW-1185">Reference proteome</keyword>
<feature type="binding site" evidence="9">
    <location>
        <position position="406"/>
    </location>
    <ligand>
        <name>Mg(2+)</name>
        <dbReference type="ChEBI" id="CHEBI:18420"/>
        <label>2</label>
    </ligand>
</feature>
<evidence type="ECO:0000256" key="6">
    <source>
        <dbReference type="ARBA" id="ARBA00022953"/>
    </source>
</evidence>
<dbReference type="InterPro" id="IPR043502">
    <property type="entry name" value="DNA/RNA_pol_sf"/>
</dbReference>
<evidence type="ECO:0000256" key="4">
    <source>
        <dbReference type="ARBA" id="ARBA00022695"/>
    </source>
</evidence>
<evidence type="ECO:0000256" key="3">
    <source>
        <dbReference type="ARBA" id="ARBA00022679"/>
    </source>
</evidence>
<comment type="catalytic activity">
    <reaction evidence="8">
        <text>RNA(n) + a ribonucleoside 5'-triphosphate = RNA(n+1) + diphosphate</text>
        <dbReference type="Rhea" id="RHEA:21248"/>
        <dbReference type="Rhea" id="RHEA-COMP:14527"/>
        <dbReference type="Rhea" id="RHEA-COMP:17342"/>
        <dbReference type="ChEBI" id="CHEBI:33019"/>
        <dbReference type="ChEBI" id="CHEBI:61557"/>
        <dbReference type="ChEBI" id="CHEBI:140395"/>
        <dbReference type="EC" id="2.7.7.48"/>
    </reaction>
</comment>
<evidence type="ECO:0000256" key="1">
    <source>
        <dbReference type="ARBA" id="ARBA00012494"/>
    </source>
</evidence>
<evidence type="ECO:0000313" key="11">
    <source>
        <dbReference type="EMBL" id="DAD52557.1"/>
    </source>
</evidence>
<keyword evidence="5" id="KW-0547">Nucleotide-binding</keyword>
<organism evidence="11 12">
    <name type="scientific">ssRNA phage SRR6255733_5</name>
    <dbReference type="NCBI Taxonomy" id="2786501"/>
    <lineage>
        <taxon>Viruses</taxon>
        <taxon>Riboviria</taxon>
        <taxon>Orthornavirae</taxon>
        <taxon>Lenarviricota</taxon>
        <taxon>Leviviricetes</taxon>
        <taxon>Timlovirales</taxon>
        <taxon>Steitzviridae</taxon>
        <taxon>Austrovirus</taxon>
        <taxon>Austrovirus limicola</taxon>
        <taxon>Nihlwovirus limicola</taxon>
    </lineage>
</organism>
<keyword evidence="2 11" id="KW-0696">RNA-directed RNA polymerase</keyword>
<dbReference type="Proteomes" id="UP000679279">
    <property type="component" value="Segment"/>
</dbReference>
<dbReference type="EC" id="2.7.7.48" evidence="1"/>
<evidence type="ECO:0000256" key="8">
    <source>
        <dbReference type="ARBA" id="ARBA00048744"/>
    </source>
</evidence>
<feature type="binding site" evidence="9">
    <location>
        <position position="407"/>
    </location>
    <ligand>
        <name>Mg(2+)</name>
        <dbReference type="ChEBI" id="CHEBI:18420"/>
        <label>2</label>
    </ligand>
</feature>
<dbReference type="GO" id="GO:0046872">
    <property type="term" value="F:metal ion binding"/>
    <property type="evidence" value="ECO:0007669"/>
    <property type="project" value="UniProtKB-KW"/>
</dbReference>
<dbReference type="SUPFAM" id="SSF56672">
    <property type="entry name" value="DNA/RNA polymerases"/>
    <property type="match status" value="1"/>
</dbReference>
<proteinExistence type="predicted"/>
<dbReference type="GeneID" id="80400545"/>
<dbReference type="InterPro" id="IPR005093">
    <property type="entry name" value="RNArep_beta"/>
</dbReference>
<gene>
    <name evidence="11" type="primary">SRR6255733_5_3</name>
</gene>
<comment type="cofactor">
    <cofactor evidence="9">
        <name>Mg(2+)</name>
        <dbReference type="ChEBI" id="CHEBI:18420"/>
    </cofactor>
    <text evidence="9">Binds 2 Mg(2+) per subunit.</text>
</comment>
<dbReference type="Pfam" id="PF03431">
    <property type="entry name" value="RNA_replicase_B"/>
    <property type="match status" value="1"/>
</dbReference>
<dbReference type="GO" id="GO:0000166">
    <property type="term" value="F:nucleotide binding"/>
    <property type="evidence" value="ECO:0007669"/>
    <property type="project" value="UniProtKB-KW"/>
</dbReference>
<dbReference type="InterPro" id="IPR007096">
    <property type="entry name" value="RNA-dir_Rpol_cat_phage"/>
</dbReference>
<evidence type="ECO:0000256" key="7">
    <source>
        <dbReference type="ARBA" id="ARBA00030248"/>
    </source>
</evidence>
<dbReference type="KEGG" id="vg:80400545"/>
<dbReference type="GO" id="GO:0039694">
    <property type="term" value="P:viral RNA genome replication"/>
    <property type="evidence" value="ECO:0007669"/>
    <property type="project" value="InterPro"/>
</dbReference>
<keyword evidence="4" id="KW-0548">Nucleotidyltransferase</keyword>
<keyword evidence="9" id="KW-0460">Magnesium</keyword>
<protein>
    <recommendedName>
        <fullName evidence="1">RNA-directed RNA polymerase</fullName>
        <ecNumber evidence="1">2.7.7.48</ecNumber>
    </recommendedName>
    <alternativeName>
        <fullName evidence="7">RNA replicase beta chain</fullName>
    </alternativeName>
</protein>